<sequence>MWLPSTARPAKAGQGSSSAACSLHSASTRPRARRWSTTATRGQRTARGYDSITGAVCAVLRDGGGRGRAARRSRCAADECEAVRADATVRRRRDSSLGLGLRRRQGCGEKQGRSGGGDRDGACGCAGGAGAGECGWRGACGYRRCQGCGPPHTGGAGQDQSAAVLVLHLVSANVRRACTEQGRTGQGVQVVKVCRRLPRGAGVRRKQHQRGRCATQAK</sequence>
<gene>
    <name evidence="2" type="ORF">AMSG_00974</name>
</gene>
<dbReference type="GeneID" id="25560748"/>
<dbReference type="Proteomes" id="UP000054408">
    <property type="component" value="Unassembled WGS sequence"/>
</dbReference>
<proteinExistence type="predicted"/>
<evidence type="ECO:0000313" key="2">
    <source>
        <dbReference type="EMBL" id="KNC52148.1"/>
    </source>
</evidence>
<keyword evidence="3" id="KW-1185">Reference proteome</keyword>
<protein>
    <submittedName>
        <fullName evidence="2">Uncharacterized protein</fullName>
    </submittedName>
</protein>
<accession>A0A0L0DL88</accession>
<dbReference type="RefSeq" id="XP_013762151.1">
    <property type="nucleotide sequence ID" value="XM_013906697.1"/>
</dbReference>
<dbReference type="AlphaFoldDB" id="A0A0L0DL88"/>
<reference evidence="2 3" key="1">
    <citation type="submission" date="2010-05" db="EMBL/GenBank/DDBJ databases">
        <title>The Genome Sequence of Thecamonas trahens ATCC 50062.</title>
        <authorList>
            <consortium name="The Broad Institute Genome Sequencing Platform"/>
            <person name="Russ C."/>
            <person name="Cuomo C."/>
            <person name="Shea T."/>
            <person name="Young S.K."/>
            <person name="Zeng Q."/>
            <person name="Koehrsen M."/>
            <person name="Haas B."/>
            <person name="Borodovsky M."/>
            <person name="Guigo R."/>
            <person name="Alvarado L."/>
            <person name="Berlin A."/>
            <person name="Bochicchio J."/>
            <person name="Borenstein D."/>
            <person name="Chapman S."/>
            <person name="Chen Z."/>
            <person name="Freedman E."/>
            <person name="Gellesch M."/>
            <person name="Goldberg J."/>
            <person name="Griggs A."/>
            <person name="Gujja S."/>
            <person name="Heilman E."/>
            <person name="Heiman D."/>
            <person name="Hepburn T."/>
            <person name="Howarth C."/>
            <person name="Jen D."/>
            <person name="Larson L."/>
            <person name="Mehta T."/>
            <person name="Park D."/>
            <person name="Pearson M."/>
            <person name="Roberts A."/>
            <person name="Saif S."/>
            <person name="Shenoy N."/>
            <person name="Sisk P."/>
            <person name="Stolte C."/>
            <person name="Sykes S."/>
            <person name="Thomson T."/>
            <person name="Walk T."/>
            <person name="White J."/>
            <person name="Yandava C."/>
            <person name="Burger G."/>
            <person name="Gray M.W."/>
            <person name="Holland P.W.H."/>
            <person name="King N."/>
            <person name="Lang F.B.F."/>
            <person name="Roger A.J."/>
            <person name="Ruiz-Trillo I."/>
            <person name="Lander E."/>
            <person name="Nusbaum C."/>
        </authorList>
    </citation>
    <scope>NUCLEOTIDE SEQUENCE [LARGE SCALE GENOMIC DNA]</scope>
    <source>
        <strain evidence="2 3">ATCC 50062</strain>
    </source>
</reference>
<feature type="region of interest" description="Disordered" evidence="1">
    <location>
        <begin position="1"/>
        <end position="44"/>
    </location>
</feature>
<organism evidence="2 3">
    <name type="scientific">Thecamonas trahens ATCC 50062</name>
    <dbReference type="NCBI Taxonomy" id="461836"/>
    <lineage>
        <taxon>Eukaryota</taxon>
        <taxon>Apusozoa</taxon>
        <taxon>Apusomonadida</taxon>
        <taxon>Apusomonadidae</taxon>
        <taxon>Thecamonas</taxon>
    </lineage>
</organism>
<name>A0A0L0DL88_THETB</name>
<dbReference type="EMBL" id="GL349436">
    <property type="protein sequence ID" value="KNC52148.1"/>
    <property type="molecule type" value="Genomic_DNA"/>
</dbReference>
<feature type="compositionally biased region" description="Low complexity" evidence="1">
    <location>
        <begin position="16"/>
        <end position="27"/>
    </location>
</feature>
<evidence type="ECO:0000313" key="3">
    <source>
        <dbReference type="Proteomes" id="UP000054408"/>
    </source>
</evidence>
<evidence type="ECO:0000256" key="1">
    <source>
        <dbReference type="SAM" id="MobiDB-lite"/>
    </source>
</evidence>